<gene>
    <name evidence="1" type="ORF">SAMN02745174_01875</name>
</gene>
<evidence type="ECO:0000313" key="1">
    <source>
        <dbReference type="EMBL" id="SJZ89748.1"/>
    </source>
</evidence>
<dbReference type="AlphaFoldDB" id="A0A1T4PG26"/>
<organism evidence="1 2">
    <name type="scientific">Cetobacterium ceti</name>
    <dbReference type="NCBI Taxonomy" id="180163"/>
    <lineage>
        <taxon>Bacteria</taxon>
        <taxon>Fusobacteriati</taxon>
        <taxon>Fusobacteriota</taxon>
        <taxon>Fusobacteriia</taxon>
        <taxon>Fusobacteriales</taxon>
        <taxon>Fusobacteriaceae</taxon>
        <taxon>Cetobacterium</taxon>
    </lineage>
</organism>
<evidence type="ECO:0000313" key="2">
    <source>
        <dbReference type="Proteomes" id="UP000191153"/>
    </source>
</evidence>
<dbReference type="RefSeq" id="WP_078694340.1">
    <property type="nucleotide sequence ID" value="NZ_FUWX01000014.1"/>
</dbReference>
<accession>A0A1T4PG26</accession>
<dbReference type="EMBL" id="FUWX01000014">
    <property type="protein sequence ID" value="SJZ89748.1"/>
    <property type="molecule type" value="Genomic_DNA"/>
</dbReference>
<reference evidence="1 2" key="1">
    <citation type="submission" date="2017-02" db="EMBL/GenBank/DDBJ databases">
        <authorList>
            <person name="Peterson S.W."/>
        </authorList>
    </citation>
    <scope>NUCLEOTIDE SEQUENCE [LARGE SCALE GENOMIC DNA]</scope>
    <source>
        <strain evidence="1 2">ATCC 700028</strain>
    </source>
</reference>
<proteinExistence type="predicted"/>
<protein>
    <submittedName>
        <fullName evidence="1">Uncharacterized protein</fullName>
    </submittedName>
</protein>
<dbReference type="STRING" id="180163.SAMN02745174_01875"/>
<keyword evidence="2" id="KW-1185">Reference proteome</keyword>
<dbReference type="Proteomes" id="UP000191153">
    <property type="component" value="Unassembled WGS sequence"/>
</dbReference>
<sequence>MLEFKSENGYYWDEKENIKNNILLKIDRNDEKIKKLLLWKKGDIQEIKIISPIDNKEFFIRKIKHLSIYDNVFIITW</sequence>
<name>A0A1T4PG26_9FUSO</name>